<name>A0A9Q3J6W5_9BASI</name>
<gene>
    <name evidence="1" type="ORF">O181_096364</name>
</gene>
<dbReference type="AlphaFoldDB" id="A0A9Q3J6W5"/>
<reference evidence="1" key="1">
    <citation type="submission" date="2021-03" db="EMBL/GenBank/DDBJ databases">
        <title>Draft genome sequence of rust myrtle Austropuccinia psidii MF-1, a brazilian biotype.</title>
        <authorList>
            <person name="Quecine M.C."/>
            <person name="Pachon D.M.R."/>
            <person name="Bonatelli M.L."/>
            <person name="Correr F.H."/>
            <person name="Franceschini L.M."/>
            <person name="Leite T.F."/>
            <person name="Margarido G.R.A."/>
            <person name="Almeida C.A."/>
            <person name="Ferrarezi J.A."/>
            <person name="Labate C.A."/>
        </authorList>
    </citation>
    <scope>NUCLEOTIDE SEQUENCE</scope>
    <source>
        <strain evidence="1">MF-1</strain>
    </source>
</reference>
<comment type="caution">
    <text evidence="1">The sequence shown here is derived from an EMBL/GenBank/DDBJ whole genome shotgun (WGS) entry which is preliminary data.</text>
</comment>
<proteinExistence type="predicted"/>
<keyword evidence="2" id="KW-1185">Reference proteome</keyword>
<sequence length="185" mass="21606">MLRWQIAIHEYRVNMIVVHKSRNLNNNAYGLCRWALANTPENPAWVPQGENHIEGICATDIGTECFIKVKESYKMSKISLELAYKTSIHYSTGKTPAILEKGWNPRLPYDTLKKDLVDIHTVARSFKIILYKERHDSNRFMQYSFKYAKERWDKSNKPPEFEVGDLILVSTLNFNNIESPKKLKD</sequence>
<dbReference type="EMBL" id="AVOT02064188">
    <property type="protein sequence ID" value="MBW0556649.1"/>
    <property type="molecule type" value="Genomic_DNA"/>
</dbReference>
<dbReference type="Proteomes" id="UP000765509">
    <property type="component" value="Unassembled WGS sequence"/>
</dbReference>
<organism evidence="1 2">
    <name type="scientific">Austropuccinia psidii MF-1</name>
    <dbReference type="NCBI Taxonomy" id="1389203"/>
    <lineage>
        <taxon>Eukaryota</taxon>
        <taxon>Fungi</taxon>
        <taxon>Dikarya</taxon>
        <taxon>Basidiomycota</taxon>
        <taxon>Pucciniomycotina</taxon>
        <taxon>Pucciniomycetes</taxon>
        <taxon>Pucciniales</taxon>
        <taxon>Sphaerophragmiaceae</taxon>
        <taxon>Austropuccinia</taxon>
    </lineage>
</organism>
<evidence type="ECO:0000313" key="1">
    <source>
        <dbReference type="EMBL" id="MBW0556649.1"/>
    </source>
</evidence>
<accession>A0A9Q3J6W5</accession>
<evidence type="ECO:0000313" key="2">
    <source>
        <dbReference type="Proteomes" id="UP000765509"/>
    </source>
</evidence>
<protein>
    <submittedName>
        <fullName evidence="1">Uncharacterized protein</fullName>
    </submittedName>
</protein>